<reference evidence="1 2" key="1">
    <citation type="journal article" date="2019" name="Int. J. Syst. Evol. Microbiol.">
        <title>The Global Catalogue of Microorganisms (GCM) 10K type strain sequencing project: providing services to taxonomists for standard genome sequencing and annotation.</title>
        <authorList>
            <consortium name="The Broad Institute Genomics Platform"/>
            <consortium name="The Broad Institute Genome Sequencing Center for Infectious Disease"/>
            <person name="Wu L."/>
            <person name="Ma J."/>
        </authorList>
    </citation>
    <scope>NUCLEOTIDE SEQUENCE [LARGE SCALE GENOMIC DNA]</scope>
    <source>
        <strain evidence="1 2">PSRA2</strain>
    </source>
</reference>
<gene>
    <name evidence="1" type="ORF">ACFQHK_15195</name>
</gene>
<evidence type="ECO:0008006" key="3">
    <source>
        <dbReference type="Google" id="ProtNLM"/>
    </source>
</evidence>
<protein>
    <recommendedName>
        <fullName evidence="3">Transposase</fullName>
    </recommendedName>
</protein>
<keyword evidence="2" id="KW-1185">Reference proteome</keyword>
<organism evidence="1 2">
    <name type="scientific">Halomarina ordinaria</name>
    <dbReference type="NCBI Taxonomy" id="3033939"/>
    <lineage>
        <taxon>Archaea</taxon>
        <taxon>Methanobacteriati</taxon>
        <taxon>Methanobacteriota</taxon>
        <taxon>Stenosarchaea group</taxon>
        <taxon>Halobacteria</taxon>
        <taxon>Halobacteriales</taxon>
        <taxon>Natronomonadaceae</taxon>
        <taxon>Halomarina</taxon>
    </lineage>
</organism>
<dbReference type="EMBL" id="JBHSXM010000002">
    <property type="protein sequence ID" value="MFC6837837.1"/>
    <property type="molecule type" value="Genomic_DNA"/>
</dbReference>
<dbReference type="AlphaFoldDB" id="A0ABD5UF64"/>
<evidence type="ECO:0000313" key="1">
    <source>
        <dbReference type="EMBL" id="MFC6837837.1"/>
    </source>
</evidence>
<accession>A0ABD5UF64</accession>
<comment type="caution">
    <text evidence="1">The sequence shown here is derived from an EMBL/GenBank/DDBJ whole genome shotgun (WGS) entry which is preliminary data.</text>
</comment>
<name>A0ABD5UF64_9EURY</name>
<sequence length="68" mass="7613">MVAQHFGFDGSTSALFVAAWSSEAVDTINERTQRLQRTALDLIEAIGERFEQYMVRVTPCLRASSYVA</sequence>
<proteinExistence type="predicted"/>
<dbReference type="Proteomes" id="UP001596406">
    <property type="component" value="Unassembled WGS sequence"/>
</dbReference>
<dbReference type="RefSeq" id="WP_304449553.1">
    <property type="nucleotide sequence ID" value="NZ_JARRAH010000002.1"/>
</dbReference>
<evidence type="ECO:0000313" key="2">
    <source>
        <dbReference type="Proteomes" id="UP001596406"/>
    </source>
</evidence>